<dbReference type="PANTHER" id="PTHR15503:SF45">
    <property type="entry name" value="RNA-DIRECTED DNA POLYMERASE HOMOLOG"/>
    <property type="match status" value="1"/>
</dbReference>
<comment type="caution">
    <text evidence="1">The sequence shown here is derived from an EMBL/GenBank/DDBJ whole genome shotgun (WGS) entry which is preliminary data.</text>
</comment>
<evidence type="ECO:0000313" key="2">
    <source>
        <dbReference type="Proteomes" id="UP001172457"/>
    </source>
</evidence>
<dbReference type="InterPro" id="IPR021109">
    <property type="entry name" value="Peptidase_aspartic_dom_sf"/>
</dbReference>
<evidence type="ECO:0000313" key="1">
    <source>
        <dbReference type="EMBL" id="KAJ9544712.1"/>
    </source>
</evidence>
<gene>
    <name evidence="1" type="ORF">OSB04_024419</name>
</gene>
<dbReference type="Pfam" id="PF08284">
    <property type="entry name" value="RVP_2"/>
    <property type="match status" value="1"/>
</dbReference>
<dbReference type="InterPro" id="IPR032567">
    <property type="entry name" value="RTL1-rel"/>
</dbReference>
<dbReference type="PANTHER" id="PTHR15503">
    <property type="entry name" value="LDOC1 RELATED"/>
    <property type="match status" value="1"/>
</dbReference>
<reference evidence="1" key="1">
    <citation type="submission" date="2023-03" db="EMBL/GenBank/DDBJ databases">
        <title>Chromosome-scale reference genome and RAD-based genetic map of yellow starthistle (Centaurea solstitialis) reveal putative structural variation and QTLs associated with invader traits.</title>
        <authorList>
            <person name="Reatini B."/>
            <person name="Cang F.A."/>
            <person name="Jiang Q."/>
            <person name="Mckibben M.T.W."/>
            <person name="Barker M.S."/>
            <person name="Rieseberg L.H."/>
            <person name="Dlugosch K.M."/>
        </authorList>
    </citation>
    <scope>NUCLEOTIDE SEQUENCE</scope>
    <source>
        <strain evidence="1">CAN-66</strain>
        <tissue evidence="1">Leaf</tissue>
    </source>
</reference>
<name>A0AA38W337_9ASTR</name>
<evidence type="ECO:0008006" key="3">
    <source>
        <dbReference type="Google" id="ProtNLM"/>
    </source>
</evidence>
<protein>
    <recommendedName>
        <fullName evidence="3">Reverse transcriptase domain-containing protein</fullName>
    </recommendedName>
</protein>
<organism evidence="1 2">
    <name type="scientific">Centaurea solstitialis</name>
    <name type="common">yellow star-thistle</name>
    <dbReference type="NCBI Taxonomy" id="347529"/>
    <lineage>
        <taxon>Eukaryota</taxon>
        <taxon>Viridiplantae</taxon>
        <taxon>Streptophyta</taxon>
        <taxon>Embryophyta</taxon>
        <taxon>Tracheophyta</taxon>
        <taxon>Spermatophyta</taxon>
        <taxon>Magnoliopsida</taxon>
        <taxon>eudicotyledons</taxon>
        <taxon>Gunneridae</taxon>
        <taxon>Pentapetalae</taxon>
        <taxon>asterids</taxon>
        <taxon>campanulids</taxon>
        <taxon>Asterales</taxon>
        <taxon>Asteraceae</taxon>
        <taxon>Carduoideae</taxon>
        <taxon>Cardueae</taxon>
        <taxon>Centaureinae</taxon>
        <taxon>Centaurea</taxon>
    </lineage>
</organism>
<accession>A0AA38W337</accession>
<dbReference type="Proteomes" id="UP001172457">
    <property type="component" value="Chromosome 6"/>
</dbReference>
<sequence length="142" mass="15924">MGELVKASKVVKKCTLSLAGKDFSIDLIPIKIGSFDIIVGMDWMSNHRATICCAEKIVMLALLEGGVLKVHGDKPRRDIKIVSYMKMRSHLRKECVAFMAHVVDTVDPALLRPDEMIMILNLYLDQDQETNESVLQSTDPVH</sequence>
<dbReference type="Gene3D" id="2.40.70.10">
    <property type="entry name" value="Acid Proteases"/>
    <property type="match status" value="1"/>
</dbReference>
<keyword evidence="2" id="KW-1185">Reference proteome</keyword>
<dbReference type="AlphaFoldDB" id="A0AA38W337"/>
<dbReference type="EMBL" id="JARYMX010000006">
    <property type="protein sequence ID" value="KAJ9544712.1"/>
    <property type="molecule type" value="Genomic_DNA"/>
</dbReference>
<proteinExistence type="predicted"/>